<proteinExistence type="predicted"/>
<keyword evidence="2" id="KW-1185">Reference proteome</keyword>
<dbReference type="EMBL" id="VEPZ02001135">
    <property type="protein sequence ID" value="KAE8692399.1"/>
    <property type="molecule type" value="Genomic_DNA"/>
</dbReference>
<dbReference type="PANTHER" id="PTHR36617">
    <property type="entry name" value="PROTEIN, PUTATIVE-RELATED"/>
    <property type="match status" value="1"/>
</dbReference>
<sequence length="246" mass="27842">MWRLLISCKSTGGKDGLLPLLLNRKHFSWIWNAILKSFHCEDSFGTCLRLNLSLPVGNGKHISFWDDMWLDDSTLKSCFPRFYALALNREGLIVDFGTKCSAGWNWNISLRRGLFDRIIHSNAYDLAVFLESWGAFGASSTSQLNVDGAISSCGSKCGISGDLRDSEGFILLQFSELSIVCPVILVELYAVKIGLELFLNSVWFGKVRLLIKSDCKIVVDWFNQPPPLQIALIWYEVYWKQLRSMG</sequence>
<dbReference type="PANTHER" id="PTHR36617:SF15">
    <property type="entry name" value="REVERSE TRANSCRIPTASE ZINC-BINDING DOMAIN-CONTAINING PROTEIN"/>
    <property type="match status" value="1"/>
</dbReference>
<dbReference type="SUPFAM" id="SSF53098">
    <property type="entry name" value="Ribonuclease H-like"/>
    <property type="match status" value="1"/>
</dbReference>
<dbReference type="AlphaFoldDB" id="A0A6A2ZM79"/>
<protein>
    <recommendedName>
        <fullName evidence="3">RNase H type-1 domain-containing protein</fullName>
    </recommendedName>
</protein>
<name>A0A6A2ZM79_HIBSY</name>
<dbReference type="Gene3D" id="3.30.420.10">
    <property type="entry name" value="Ribonuclease H-like superfamily/Ribonuclease H"/>
    <property type="match status" value="1"/>
</dbReference>
<dbReference type="GO" id="GO:0003676">
    <property type="term" value="F:nucleic acid binding"/>
    <property type="evidence" value="ECO:0007669"/>
    <property type="project" value="InterPro"/>
</dbReference>
<dbReference type="CDD" id="cd06222">
    <property type="entry name" value="RNase_H_like"/>
    <property type="match status" value="1"/>
</dbReference>
<evidence type="ECO:0000313" key="2">
    <source>
        <dbReference type="Proteomes" id="UP000436088"/>
    </source>
</evidence>
<dbReference type="Proteomes" id="UP000436088">
    <property type="component" value="Unassembled WGS sequence"/>
</dbReference>
<comment type="caution">
    <text evidence="1">The sequence shown here is derived from an EMBL/GenBank/DDBJ whole genome shotgun (WGS) entry which is preliminary data.</text>
</comment>
<dbReference type="InterPro" id="IPR044730">
    <property type="entry name" value="RNase_H-like_dom_plant"/>
</dbReference>
<dbReference type="InterPro" id="IPR012337">
    <property type="entry name" value="RNaseH-like_sf"/>
</dbReference>
<gene>
    <name evidence="1" type="ORF">F3Y22_tig00110839pilonHSYRG00046</name>
</gene>
<dbReference type="InterPro" id="IPR036397">
    <property type="entry name" value="RNaseH_sf"/>
</dbReference>
<organism evidence="1 2">
    <name type="scientific">Hibiscus syriacus</name>
    <name type="common">Rose of Sharon</name>
    <dbReference type="NCBI Taxonomy" id="106335"/>
    <lineage>
        <taxon>Eukaryota</taxon>
        <taxon>Viridiplantae</taxon>
        <taxon>Streptophyta</taxon>
        <taxon>Embryophyta</taxon>
        <taxon>Tracheophyta</taxon>
        <taxon>Spermatophyta</taxon>
        <taxon>Magnoliopsida</taxon>
        <taxon>eudicotyledons</taxon>
        <taxon>Gunneridae</taxon>
        <taxon>Pentapetalae</taxon>
        <taxon>rosids</taxon>
        <taxon>malvids</taxon>
        <taxon>Malvales</taxon>
        <taxon>Malvaceae</taxon>
        <taxon>Malvoideae</taxon>
        <taxon>Hibiscus</taxon>
    </lineage>
</organism>
<reference evidence="1" key="1">
    <citation type="submission" date="2019-09" db="EMBL/GenBank/DDBJ databases">
        <title>Draft genome information of white flower Hibiscus syriacus.</title>
        <authorList>
            <person name="Kim Y.-M."/>
        </authorList>
    </citation>
    <scope>NUCLEOTIDE SEQUENCE [LARGE SCALE GENOMIC DNA]</scope>
    <source>
        <strain evidence="1">YM2019G1</strain>
    </source>
</reference>
<evidence type="ECO:0000313" key="1">
    <source>
        <dbReference type="EMBL" id="KAE8692399.1"/>
    </source>
</evidence>
<evidence type="ECO:0008006" key="3">
    <source>
        <dbReference type="Google" id="ProtNLM"/>
    </source>
</evidence>
<accession>A0A6A2ZM79</accession>